<feature type="domain" description="U3 small nucleolar RNA-associated protein 6 homolog C-terminal" evidence="7">
    <location>
        <begin position="438"/>
        <end position="728"/>
    </location>
</feature>
<dbReference type="Proteomes" id="UP000734854">
    <property type="component" value="Unassembled WGS sequence"/>
</dbReference>
<evidence type="ECO:0008006" key="10">
    <source>
        <dbReference type="Google" id="ProtNLM"/>
    </source>
</evidence>
<evidence type="ECO:0000256" key="3">
    <source>
        <dbReference type="ARBA" id="ARBA00022552"/>
    </source>
</evidence>
<evidence type="ECO:0000259" key="7">
    <source>
        <dbReference type="Pfam" id="PF24892"/>
    </source>
</evidence>
<dbReference type="InterPro" id="IPR055347">
    <property type="entry name" value="UTP6_N"/>
</dbReference>
<gene>
    <name evidence="8" type="ORF">ZIOFF_028624</name>
</gene>
<name>A0A8J5L934_ZINOF</name>
<dbReference type="InterPro" id="IPR011990">
    <property type="entry name" value="TPR-like_helical_dom_sf"/>
</dbReference>
<evidence type="ECO:0000256" key="4">
    <source>
        <dbReference type="ARBA" id="ARBA00022737"/>
    </source>
</evidence>
<dbReference type="EMBL" id="JACMSC010000008">
    <property type="protein sequence ID" value="KAG6510599.1"/>
    <property type="molecule type" value="Genomic_DNA"/>
</dbReference>
<evidence type="ECO:0000313" key="8">
    <source>
        <dbReference type="EMBL" id="KAG6510599.1"/>
    </source>
</evidence>
<dbReference type="SMART" id="SM00386">
    <property type="entry name" value="HAT"/>
    <property type="match status" value="6"/>
</dbReference>
<dbReference type="Gene3D" id="1.25.40.10">
    <property type="entry name" value="Tetratricopeptide repeat domain"/>
    <property type="match status" value="2"/>
</dbReference>
<comment type="caution">
    <text evidence="8">The sequence shown here is derived from an EMBL/GenBank/DDBJ whole genome shotgun (WGS) entry which is preliminary data.</text>
</comment>
<dbReference type="InterPro" id="IPR056907">
    <property type="entry name" value="UTP6_C"/>
</dbReference>
<keyword evidence="4" id="KW-0677">Repeat</keyword>
<dbReference type="GO" id="GO:0000462">
    <property type="term" value="P:maturation of SSU-rRNA from tricistronic rRNA transcript (SSU-rRNA, 5.8S rRNA, LSU-rRNA)"/>
    <property type="evidence" value="ECO:0007669"/>
    <property type="project" value="InterPro"/>
</dbReference>
<dbReference type="GO" id="GO:0034388">
    <property type="term" value="C:Pwp2p-containing subcomplex of 90S preribosome"/>
    <property type="evidence" value="ECO:0007669"/>
    <property type="project" value="TreeGrafter"/>
</dbReference>
<dbReference type="PANTHER" id="PTHR23271">
    <property type="entry name" value="HEPATOCELLULAR CARCINOMA-ASSOCIATED ANTIGEN 66"/>
    <property type="match status" value="1"/>
</dbReference>
<evidence type="ECO:0000259" key="6">
    <source>
        <dbReference type="Pfam" id="PF08640"/>
    </source>
</evidence>
<dbReference type="InterPro" id="IPR013949">
    <property type="entry name" value="Utp6"/>
</dbReference>
<comment type="subcellular location">
    <subcellularLocation>
        <location evidence="1">Nucleus</location>
        <location evidence="1">Nucleolus</location>
    </subcellularLocation>
</comment>
<keyword evidence="5" id="KW-0539">Nucleus</keyword>
<dbReference type="InterPro" id="IPR003107">
    <property type="entry name" value="HAT"/>
</dbReference>
<protein>
    <recommendedName>
        <fullName evidence="10">U3 small nucleolar RNA-associated protein 6</fullName>
    </recommendedName>
</protein>
<comment type="similarity">
    <text evidence="2">Belongs to the UTP6 family.</text>
</comment>
<accession>A0A8J5L934</accession>
<dbReference type="GO" id="GO:0030515">
    <property type="term" value="F:snoRNA binding"/>
    <property type="evidence" value="ECO:0007669"/>
    <property type="project" value="InterPro"/>
</dbReference>
<evidence type="ECO:0000256" key="5">
    <source>
        <dbReference type="ARBA" id="ARBA00023242"/>
    </source>
</evidence>
<feature type="domain" description="U3 small nucleolar RNA-associated protein 6 N-terminal" evidence="6">
    <location>
        <begin position="93"/>
        <end position="175"/>
    </location>
</feature>
<evidence type="ECO:0000256" key="1">
    <source>
        <dbReference type="ARBA" id="ARBA00004604"/>
    </source>
</evidence>
<proteinExistence type="inferred from homology"/>
<evidence type="ECO:0000256" key="2">
    <source>
        <dbReference type="ARBA" id="ARBA00010734"/>
    </source>
</evidence>
<dbReference type="PANTHER" id="PTHR23271:SF1">
    <property type="entry name" value="U3 SMALL NUCLEOLAR RNA-ASSOCIATED PROTEIN 6 HOMOLOG"/>
    <property type="match status" value="1"/>
</dbReference>
<sequence length="741" mass="86424">MRWYSKSPERQTIWAISLFMREEAYLKQQGLFMREEVIKLVGHLLHPILNDVYHFVLDDDNWTPRRWLRRRGYANQLSPSKTEEMADVVQYRMERMADELDDLERRGLFSGEEIAEIVRRRRDFEYRLKRRSPLKQDFIAYIEYEKQLDALRSLRKRAIIGKLADKGIFEKNKKKKSKIWKRSLSDIAGVLRILDIYRMVTMRYRGDLDLWFKYLEFCRDKRHGRMKQVLAQAIRYHPKVPGLWIYAAAWEFDQNLNVAAARALMQNGLRTCPDSEDLWLEYLRMELTYLNKLIARKVALGDVSLLQHSSNDSDQWKEENKDLLIPFIEEQASDVHEGALEKREELFLQQGALVLQTIYHGAIEAIPLSITLRQKFVEIFDAANITLCDKLKVEVLEHLKKDFLHNEDYWDWFAQLQIGYISDLNNSESSKLLTKLDRAIQVYEEALNILPTAKMFSLYAKFLLNMVTSDGENSISALNNMFVDDQDAISSILKLYERAESSGCLNEDLACQYVTFYLQSGRLNEAKNLAKKLCTGKLAEATNLWILRSSIEIKCLTNKSLSISKEDLNSIFNLLKDVLNRLPISKTENLWLMVLKFFSNYKEYFQKLLMILETALGKAGSSYSGTSVASAVLNLIFQREGIQQTRGMYKRLLSLPHPSVKLFRHCIELESNLGFVGDKFAITCARNLYNSALDMYPEIMELWREYYLMEKKAGTTESANAVYWRAKKISKDTMLLVGTDL</sequence>
<dbReference type="AlphaFoldDB" id="A0A8J5L934"/>
<dbReference type="GO" id="GO:0032040">
    <property type="term" value="C:small-subunit processome"/>
    <property type="evidence" value="ECO:0007669"/>
    <property type="project" value="TreeGrafter"/>
</dbReference>
<dbReference type="Pfam" id="PF24892">
    <property type="entry name" value="UTP6_C"/>
    <property type="match status" value="1"/>
</dbReference>
<keyword evidence="3" id="KW-0698">rRNA processing</keyword>
<reference evidence="8 9" key="1">
    <citation type="submission" date="2020-08" db="EMBL/GenBank/DDBJ databases">
        <title>Plant Genome Project.</title>
        <authorList>
            <person name="Zhang R.-G."/>
        </authorList>
    </citation>
    <scope>NUCLEOTIDE SEQUENCE [LARGE SCALE GENOMIC DNA]</scope>
    <source>
        <tissue evidence="8">Rhizome</tissue>
    </source>
</reference>
<organism evidence="8 9">
    <name type="scientific">Zingiber officinale</name>
    <name type="common">Ginger</name>
    <name type="synonym">Amomum zingiber</name>
    <dbReference type="NCBI Taxonomy" id="94328"/>
    <lineage>
        <taxon>Eukaryota</taxon>
        <taxon>Viridiplantae</taxon>
        <taxon>Streptophyta</taxon>
        <taxon>Embryophyta</taxon>
        <taxon>Tracheophyta</taxon>
        <taxon>Spermatophyta</taxon>
        <taxon>Magnoliopsida</taxon>
        <taxon>Liliopsida</taxon>
        <taxon>Zingiberales</taxon>
        <taxon>Zingiberaceae</taxon>
        <taxon>Zingiber</taxon>
    </lineage>
</organism>
<dbReference type="SUPFAM" id="SSF48452">
    <property type="entry name" value="TPR-like"/>
    <property type="match status" value="1"/>
</dbReference>
<evidence type="ECO:0000313" key="9">
    <source>
        <dbReference type="Proteomes" id="UP000734854"/>
    </source>
</evidence>
<keyword evidence="9" id="KW-1185">Reference proteome</keyword>
<dbReference type="Pfam" id="PF08640">
    <property type="entry name" value="U3_assoc_6"/>
    <property type="match status" value="1"/>
</dbReference>